<accession>A0AA49GB10</accession>
<proteinExistence type="predicted"/>
<dbReference type="KEGG" id="msaa:QYS49_31250"/>
<name>A0AA49GB10_9BACT</name>
<sequence length="253" mass="30251">MSSERGEAVLYFDLHFKLANKPDEIIAFLNQFENAEINQSEFYGKVKFQTIMDILNQNKQLKGKEEAFQKELDGMFDEIKLEICRRLRVLLAFEEITDTPKEDWQKLKVFNSILIDLKQQGLFEMIKKLMNENNINLGKRFSFEEKYKPFTPNLNGKINQNHIKSKLIYKYEHAIFTYDVWLYPLEFEKAFKNKNQGKEKIEALNLPEDLIYEKIIPKIIDGNSLNFNIKEDSKIKYRNIFDLKNYYLTRDKE</sequence>
<dbReference type="AlphaFoldDB" id="A0AA49GB10"/>
<dbReference type="Proteomes" id="UP001230496">
    <property type="component" value="Chromosome"/>
</dbReference>
<reference evidence="1 2" key="1">
    <citation type="submission" date="2023-08" db="EMBL/GenBank/DDBJ databases">
        <title>Comparative genomics and taxonomic characterization of three novel marine species of genus Marivirga.</title>
        <authorList>
            <person name="Muhammad N."/>
            <person name="Kim S.-G."/>
        </authorList>
    </citation>
    <scope>NUCLEOTIDE SEQUENCE [LARGE SCALE GENOMIC DNA]</scope>
    <source>
        <strain evidence="1 2">BDSF4-3</strain>
    </source>
</reference>
<gene>
    <name evidence="1" type="ORF">QYS49_31250</name>
</gene>
<evidence type="ECO:0000313" key="1">
    <source>
        <dbReference type="EMBL" id="WKK75841.2"/>
    </source>
</evidence>
<organism evidence="1 2">
    <name type="scientific">Marivirga salinarum</name>
    <dbReference type="NCBI Taxonomy" id="3059078"/>
    <lineage>
        <taxon>Bacteria</taxon>
        <taxon>Pseudomonadati</taxon>
        <taxon>Bacteroidota</taxon>
        <taxon>Cytophagia</taxon>
        <taxon>Cytophagales</taxon>
        <taxon>Marivirgaceae</taxon>
        <taxon>Marivirga</taxon>
    </lineage>
</organism>
<dbReference type="RefSeq" id="WP_308350939.1">
    <property type="nucleotide sequence ID" value="NZ_CP129971.1"/>
</dbReference>
<dbReference type="EMBL" id="CP129971">
    <property type="protein sequence ID" value="WKK75841.2"/>
    <property type="molecule type" value="Genomic_DNA"/>
</dbReference>
<keyword evidence="2" id="KW-1185">Reference proteome</keyword>
<protein>
    <submittedName>
        <fullName evidence="1">Uncharacterized protein</fullName>
    </submittedName>
</protein>
<evidence type="ECO:0000313" key="2">
    <source>
        <dbReference type="Proteomes" id="UP001230496"/>
    </source>
</evidence>